<dbReference type="Pfam" id="PF02699">
    <property type="entry name" value="YajC"/>
    <property type="match status" value="1"/>
</dbReference>
<evidence type="ECO:0000256" key="2">
    <source>
        <dbReference type="ARBA" id="ARBA00006742"/>
    </source>
</evidence>
<evidence type="ECO:0000313" key="13">
    <source>
        <dbReference type="Proteomes" id="UP001381003"/>
    </source>
</evidence>
<evidence type="ECO:0000256" key="6">
    <source>
        <dbReference type="ARBA" id="ARBA00022927"/>
    </source>
</evidence>
<proteinExistence type="inferred from homology"/>
<evidence type="ECO:0000256" key="9">
    <source>
        <dbReference type="ARBA" id="ARBA00023136"/>
    </source>
</evidence>
<keyword evidence="7 11" id="KW-1133">Transmembrane helix</keyword>
<dbReference type="NCBIfam" id="TIGR00739">
    <property type="entry name" value="yajC"/>
    <property type="match status" value="1"/>
</dbReference>
<evidence type="ECO:0000256" key="8">
    <source>
        <dbReference type="ARBA" id="ARBA00023010"/>
    </source>
</evidence>
<dbReference type="PRINTS" id="PR01853">
    <property type="entry name" value="YAJCTRNLCASE"/>
</dbReference>
<evidence type="ECO:0000256" key="11">
    <source>
        <dbReference type="SAM" id="Phobius"/>
    </source>
</evidence>
<keyword evidence="3" id="KW-0813">Transport</keyword>
<reference evidence="12 13" key="1">
    <citation type="submission" date="2022-09" db="EMBL/GenBank/DDBJ databases">
        <title>Complete genome sequence of Janibacter terrae strain COS04-44, PCL-degrading bacteria isolated from oil spilled coast.</title>
        <authorList>
            <person name="Park H."/>
            <person name="Kim J.Y."/>
            <person name="An S.H."/>
            <person name="Lee C.M."/>
            <person name="Weon H.-Y."/>
        </authorList>
    </citation>
    <scope>NUCLEOTIDE SEQUENCE [LARGE SCALE GENOMIC DNA]</scope>
    <source>
        <strain evidence="12 13">COS04-44</strain>
    </source>
</reference>
<accession>A0ABZ2FCK7</accession>
<organism evidence="12 13">
    <name type="scientific">Janibacter terrae</name>
    <dbReference type="NCBI Taxonomy" id="103817"/>
    <lineage>
        <taxon>Bacteria</taxon>
        <taxon>Bacillati</taxon>
        <taxon>Actinomycetota</taxon>
        <taxon>Actinomycetes</taxon>
        <taxon>Micrococcales</taxon>
        <taxon>Intrasporangiaceae</taxon>
        <taxon>Janibacter</taxon>
    </lineage>
</organism>
<feature type="transmembrane region" description="Helical" evidence="11">
    <location>
        <begin position="6"/>
        <end position="25"/>
    </location>
</feature>
<keyword evidence="4" id="KW-1003">Cell membrane</keyword>
<keyword evidence="6" id="KW-0653">Protein transport</keyword>
<evidence type="ECO:0000256" key="4">
    <source>
        <dbReference type="ARBA" id="ARBA00022475"/>
    </source>
</evidence>
<dbReference type="InterPro" id="IPR003849">
    <property type="entry name" value="Preprotein_translocase_YajC"/>
</dbReference>
<evidence type="ECO:0000313" key="12">
    <source>
        <dbReference type="EMBL" id="WWF05037.1"/>
    </source>
</evidence>
<evidence type="ECO:0000256" key="7">
    <source>
        <dbReference type="ARBA" id="ARBA00022989"/>
    </source>
</evidence>
<evidence type="ECO:0000256" key="3">
    <source>
        <dbReference type="ARBA" id="ARBA00022448"/>
    </source>
</evidence>
<feature type="compositionally biased region" description="Low complexity" evidence="10">
    <location>
        <begin position="88"/>
        <end position="97"/>
    </location>
</feature>
<evidence type="ECO:0000256" key="10">
    <source>
        <dbReference type="SAM" id="MobiDB-lite"/>
    </source>
</evidence>
<evidence type="ECO:0000256" key="1">
    <source>
        <dbReference type="ARBA" id="ARBA00004162"/>
    </source>
</evidence>
<feature type="region of interest" description="Disordered" evidence="10">
    <location>
        <begin position="80"/>
        <end position="105"/>
    </location>
</feature>
<dbReference type="RefSeq" id="WP_068421656.1">
    <property type="nucleotide sequence ID" value="NZ_CP104874.1"/>
</dbReference>
<sequence length="105" mass="11166">MNQGSQTASLLLLVLPLVLIGFMLWSARRRQKTMAEFSASLQVGDEIFTTSGILGRITELDTDRVRLEVAPGTVLTLDRRAVGMKAEPTGPAGPTGPVDDQAGQG</sequence>
<protein>
    <submittedName>
        <fullName evidence="12">Preprotein translocase subunit YajC</fullName>
    </submittedName>
</protein>
<evidence type="ECO:0000256" key="5">
    <source>
        <dbReference type="ARBA" id="ARBA00022692"/>
    </source>
</evidence>
<dbReference type="PANTHER" id="PTHR33909">
    <property type="entry name" value="SEC TRANSLOCON ACCESSORY COMPLEX SUBUNIT YAJC"/>
    <property type="match status" value="1"/>
</dbReference>
<keyword evidence="13" id="KW-1185">Reference proteome</keyword>
<keyword evidence="5 11" id="KW-0812">Transmembrane</keyword>
<keyword evidence="9 11" id="KW-0472">Membrane</keyword>
<dbReference type="PANTHER" id="PTHR33909:SF1">
    <property type="entry name" value="SEC TRANSLOCON ACCESSORY COMPLEX SUBUNIT YAJC"/>
    <property type="match status" value="1"/>
</dbReference>
<dbReference type="Proteomes" id="UP001381003">
    <property type="component" value="Chromosome"/>
</dbReference>
<gene>
    <name evidence="12" type="primary">yajC</name>
    <name evidence="12" type="ORF">N5P18_15450</name>
</gene>
<comment type="similarity">
    <text evidence="2">Belongs to the YajC family.</text>
</comment>
<dbReference type="EMBL" id="CP104874">
    <property type="protein sequence ID" value="WWF05037.1"/>
    <property type="molecule type" value="Genomic_DNA"/>
</dbReference>
<dbReference type="SMART" id="SM01323">
    <property type="entry name" value="YajC"/>
    <property type="match status" value="1"/>
</dbReference>
<name>A0ABZ2FCK7_9MICO</name>
<comment type="subcellular location">
    <subcellularLocation>
        <location evidence="1">Cell membrane</location>
        <topology evidence="1">Single-pass membrane protein</topology>
    </subcellularLocation>
</comment>
<keyword evidence="8" id="KW-0811">Translocation</keyword>